<feature type="region of interest" description="Disordered" evidence="1">
    <location>
        <begin position="100"/>
        <end position="139"/>
    </location>
</feature>
<feature type="region of interest" description="Disordered" evidence="1">
    <location>
        <begin position="1"/>
        <end position="20"/>
    </location>
</feature>
<dbReference type="InParanoid" id="A0A2T3ALQ9"/>
<feature type="compositionally biased region" description="Basic and acidic residues" evidence="1">
    <location>
        <begin position="110"/>
        <end position="123"/>
    </location>
</feature>
<name>A0A2T3ALQ9_9PEZI</name>
<evidence type="ECO:0000313" key="3">
    <source>
        <dbReference type="Proteomes" id="UP000241462"/>
    </source>
</evidence>
<dbReference type="PANTHER" id="PTHR46044">
    <property type="entry name" value="NITRILASE"/>
    <property type="match status" value="1"/>
</dbReference>
<dbReference type="InterPro" id="IPR044149">
    <property type="entry name" value="Nitrilases_CHs"/>
</dbReference>
<dbReference type="FunCoup" id="A0A2T3ALQ9">
    <property type="interactions" value="698"/>
</dbReference>
<dbReference type="PANTHER" id="PTHR46044:SF12">
    <property type="entry name" value="HYDROLASE"/>
    <property type="match status" value="1"/>
</dbReference>
<evidence type="ECO:0000313" key="2">
    <source>
        <dbReference type="EMBL" id="PSS03338.1"/>
    </source>
</evidence>
<proteinExistence type="predicted"/>
<dbReference type="GO" id="GO:0003824">
    <property type="term" value="F:catalytic activity"/>
    <property type="evidence" value="ECO:0007669"/>
    <property type="project" value="InterPro"/>
</dbReference>
<gene>
    <name evidence="2" type="ORF">BD289DRAFT_449457</name>
</gene>
<evidence type="ECO:0000256" key="1">
    <source>
        <dbReference type="SAM" id="MobiDB-lite"/>
    </source>
</evidence>
<feature type="non-terminal residue" evidence="2">
    <location>
        <position position="186"/>
    </location>
</feature>
<keyword evidence="3" id="KW-1185">Reference proteome</keyword>
<dbReference type="AlphaFoldDB" id="A0A2T3ALQ9"/>
<dbReference type="STRING" id="2025994.A0A2T3ALQ9"/>
<organism evidence="2 3">
    <name type="scientific">Coniella lustricola</name>
    <dbReference type="NCBI Taxonomy" id="2025994"/>
    <lineage>
        <taxon>Eukaryota</taxon>
        <taxon>Fungi</taxon>
        <taxon>Dikarya</taxon>
        <taxon>Ascomycota</taxon>
        <taxon>Pezizomycotina</taxon>
        <taxon>Sordariomycetes</taxon>
        <taxon>Sordariomycetidae</taxon>
        <taxon>Diaporthales</taxon>
        <taxon>Schizoparmaceae</taxon>
        <taxon>Coniella</taxon>
    </lineage>
</organism>
<dbReference type="InterPro" id="IPR036526">
    <property type="entry name" value="C-N_Hydrolase_sf"/>
</dbReference>
<sequence length="186" mass="19223">MATTAPPAPGHIRLATASPATQPTTAATLAQLRAIATRAATHHRADLLLLPEAYIGGYPRGSAFGCVVGGRSAAGRDEFLRYWDQAVDLGDVVGEGGRGGGADWVSGRLGGDERDSGEGEGGRGRGRGRGSRRGDGTREQLEEIAVDTGLFIVAGCIEKAGGSLYCAAVYVCPNKGMVGKRRKVMP</sequence>
<dbReference type="OrthoDB" id="10250282at2759"/>
<reference evidence="2 3" key="1">
    <citation type="journal article" date="2018" name="Mycol. Prog.">
        <title>Coniella lustricola, a new species from submerged detritus.</title>
        <authorList>
            <person name="Raudabaugh D.B."/>
            <person name="Iturriaga T."/>
            <person name="Carver A."/>
            <person name="Mondo S."/>
            <person name="Pangilinan J."/>
            <person name="Lipzen A."/>
            <person name="He G."/>
            <person name="Amirebrahimi M."/>
            <person name="Grigoriev I.V."/>
            <person name="Miller A.N."/>
        </authorList>
    </citation>
    <scope>NUCLEOTIDE SEQUENCE [LARGE SCALE GENOMIC DNA]</scope>
    <source>
        <strain evidence="2 3">B22-T-1</strain>
    </source>
</reference>
<dbReference type="Proteomes" id="UP000241462">
    <property type="component" value="Unassembled WGS sequence"/>
</dbReference>
<protein>
    <submittedName>
        <fullName evidence="2">Uncharacterized protein</fullName>
    </submittedName>
</protein>
<accession>A0A2T3ALQ9</accession>
<dbReference type="Gene3D" id="3.60.110.10">
    <property type="entry name" value="Carbon-nitrogen hydrolase"/>
    <property type="match status" value="1"/>
</dbReference>
<dbReference type="EMBL" id="KZ678375">
    <property type="protein sequence ID" value="PSS03338.1"/>
    <property type="molecule type" value="Genomic_DNA"/>
</dbReference>
<dbReference type="SUPFAM" id="SSF56317">
    <property type="entry name" value="Carbon-nitrogen hydrolase"/>
    <property type="match status" value="1"/>
</dbReference>